<keyword evidence="1" id="KW-0805">Transcription regulation</keyword>
<dbReference type="CDD" id="cd07377">
    <property type="entry name" value="WHTH_GntR"/>
    <property type="match status" value="1"/>
</dbReference>
<keyword evidence="2" id="KW-0238">DNA-binding</keyword>
<feature type="domain" description="HTH gntR-type" evidence="6">
    <location>
        <begin position="9"/>
        <end position="76"/>
    </location>
</feature>
<dbReference type="SUPFAM" id="SSF46785">
    <property type="entry name" value="Winged helix' DNA-binding domain"/>
    <property type="match status" value="1"/>
</dbReference>
<evidence type="ECO:0000256" key="1">
    <source>
        <dbReference type="ARBA" id="ARBA00023015"/>
    </source>
</evidence>
<evidence type="ECO:0000256" key="3">
    <source>
        <dbReference type="ARBA" id="ARBA00023163"/>
    </source>
</evidence>
<dbReference type="SMART" id="SM00345">
    <property type="entry name" value="HTH_GNTR"/>
    <property type="match status" value="1"/>
</dbReference>
<keyword evidence="3" id="KW-0804">Transcription</keyword>
<dbReference type="Proteomes" id="UP001352223">
    <property type="component" value="Unassembled WGS sequence"/>
</dbReference>
<evidence type="ECO:0000259" key="6">
    <source>
        <dbReference type="PROSITE" id="PS50949"/>
    </source>
</evidence>
<dbReference type="Gene3D" id="1.10.10.10">
    <property type="entry name" value="Winged helix-like DNA-binding domain superfamily/Winged helix DNA-binding domain"/>
    <property type="match status" value="1"/>
</dbReference>
<dbReference type="InterPro" id="IPR000524">
    <property type="entry name" value="Tscrpt_reg_HTH_GntR"/>
</dbReference>
<feature type="coiled-coil region" evidence="4">
    <location>
        <begin position="91"/>
        <end position="118"/>
    </location>
</feature>
<feature type="region of interest" description="Disordered" evidence="5">
    <location>
        <begin position="67"/>
        <end position="88"/>
    </location>
</feature>
<evidence type="ECO:0000256" key="2">
    <source>
        <dbReference type="ARBA" id="ARBA00023125"/>
    </source>
</evidence>
<dbReference type="InterPro" id="IPR036390">
    <property type="entry name" value="WH_DNA-bd_sf"/>
</dbReference>
<keyword evidence="4" id="KW-0175">Coiled coil</keyword>
<protein>
    <submittedName>
        <fullName evidence="7">Winged helix-turn-helix domain-containing protein</fullName>
    </submittedName>
</protein>
<dbReference type="InterPro" id="IPR036388">
    <property type="entry name" value="WH-like_DNA-bd_sf"/>
</dbReference>
<comment type="caution">
    <text evidence="7">The sequence shown here is derived from an EMBL/GenBank/DDBJ whole genome shotgun (WGS) entry which is preliminary data.</text>
</comment>
<feature type="compositionally biased region" description="Low complexity" evidence="5">
    <location>
        <begin position="79"/>
        <end position="88"/>
    </location>
</feature>
<dbReference type="RefSeq" id="WP_324776454.1">
    <property type="nucleotide sequence ID" value="NZ_BAAATS010000002.1"/>
</dbReference>
<evidence type="ECO:0000256" key="4">
    <source>
        <dbReference type="SAM" id="Coils"/>
    </source>
</evidence>
<proteinExistence type="predicted"/>
<reference evidence="7 8" key="1">
    <citation type="submission" date="2022-10" db="EMBL/GenBank/DDBJ databases">
        <authorList>
            <person name="Xie J."/>
            <person name="Shen N."/>
        </authorList>
    </citation>
    <scope>NUCLEOTIDE SEQUENCE [LARGE SCALE GENOMIC DNA]</scope>
    <source>
        <strain evidence="7 8">DSM 41681</strain>
    </source>
</reference>
<keyword evidence="8" id="KW-1185">Reference proteome</keyword>
<dbReference type="PANTHER" id="PTHR44846:SF17">
    <property type="entry name" value="GNTR-FAMILY TRANSCRIPTIONAL REGULATOR"/>
    <property type="match status" value="1"/>
</dbReference>
<dbReference type="Pfam" id="PF00392">
    <property type="entry name" value="GntR"/>
    <property type="match status" value="1"/>
</dbReference>
<dbReference type="InterPro" id="IPR050679">
    <property type="entry name" value="Bact_HTH_transcr_reg"/>
</dbReference>
<evidence type="ECO:0000313" key="8">
    <source>
        <dbReference type="Proteomes" id="UP001352223"/>
    </source>
</evidence>
<dbReference type="PROSITE" id="PS50949">
    <property type="entry name" value="HTH_GNTR"/>
    <property type="match status" value="1"/>
</dbReference>
<dbReference type="EMBL" id="JAOZYB010000368">
    <property type="protein sequence ID" value="MEB3966807.1"/>
    <property type="molecule type" value="Genomic_DNA"/>
</dbReference>
<evidence type="ECO:0000313" key="7">
    <source>
        <dbReference type="EMBL" id="MEB3966807.1"/>
    </source>
</evidence>
<organism evidence="7 8">
    <name type="scientific">Streptomyces kunmingensis</name>
    <dbReference type="NCBI Taxonomy" id="68225"/>
    <lineage>
        <taxon>Bacteria</taxon>
        <taxon>Bacillati</taxon>
        <taxon>Actinomycetota</taxon>
        <taxon>Actinomycetes</taxon>
        <taxon>Kitasatosporales</taxon>
        <taxon>Streptomycetaceae</taxon>
        <taxon>Streptomyces</taxon>
    </lineage>
</organism>
<dbReference type="PANTHER" id="PTHR44846">
    <property type="entry name" value="MANNOSYL-D-GLYCERATE TRANSPORT/METABOLISM SYSTEM REPRESSOR MNGR-RELATED"/>
    <property type="match status" value="1"/>
</dbReference>
<evidence type="ECO:0000256" key="5">
    <source>
        <dbReference type="SAM" id="MobiDB-lite"/>
    </source>
</evidence>
<accession>A0ABU6CQ60</accession>
<sequence>MTIAEDDPRQPYEQAAATLRREIREGVIKPGHKVGSVRDLASRFSISPTTVQKALTVLRDEGLLMTTGRGNYARDPKQAADAAKPASGADLSGVLRQLEHVTSQLSELRDRVERLEAGHSGRADKDQ</sequence>
<gene>
    <name evidence="7" type="ORF">OKJ48_42235</name>
</gene>
<name>A0ABU6CQ60_9ACTN</name>